<dbReference type="EMBL" id="SNYL01000015">
    <property type="protein sequence ID" value="TDQ40657.1"/>
    <property type="molecule type" value="Genomic_DNA"/>
</dbReference>
<dbReference type="Pfam" id="PF02203">
    <property type="entry name" value="TarH"/>
    <property type="match status" value="1"/>
</dbReference>
<evidence type="ECO:0000256" key="10">
    <source>
        <dbReference type="ARBA" id="ARBA00029447"/>
    </source>
</evidence>
<evidence type="ECO:0000256" key="6">
    <source>
        <dbReference type="ARBA" id="ARBA00022692"/>
    </source>
</evidence>
<comment type="caution">
    <text evidence="15">The sequence shown here is derived from an EMBL/GenBank/DDBJ whole genome shotgun (WGS) entry which is preliminary data.</text>
</comment>
<dbReference type="CDD" id="cd06225">
    <property type="entry name" value="HAMP"/>
    <property type="match status" value="1"/>
</dbReference>
<protein>
    <submittedName>
        <fullName evidence="15">Methyl-accepting chemotaxis sensory transducer with TarH sensor</fullName>
    </submittedName>
</protein>
<dbReference type="CDD" id="cd11386">
    <property type="entry name" value="MCP_signal"/>
    <property type="match status" value="1"/>
</dbReference>
<dbReference type="Pfam" id="PF00672">
    <property type="entry name" value="HAMP"/>
    <property type="match status" value="1"/>
</dbReference>
<evidence type="ECO:0000256" key="2">
    <source>
        <dbReference type="ARBA" id="ARBA00022475"/>
    </source>
</evidence>
<reference evidence="15 16" key="1">
    <citation type="submission" date="2019-03" db="EMBL/GenBank/DDBJ databases">
        <title>Genomic Encyclopedia of Type Strains, Phase IV (KMG-IV): sequencing the most valuable type-strain genomes for metagenomic binning, comparative biology and taxonomic classification.</title>
        <authorList>
            <person name="Goeker M."/>
        </authorList>
    </citation>
    <scope>NUCLEOTIDE SEQUENCE [LARGE SCALE GENOMIC DNA]</scope>
    <source>
        <strain evidence="15 16">DSM 19605</strain>
    </source>
</reference>
<dbReference type="GO" id="GO:0007165">
    <property type="term" value="P:signal transduction"/>
    <property type="evidence" value="ECO:0007669"/>
    <property type="project" value="UniProtKB-KW"/>
</dbReference>
<comment type="similarity">
    <text evidence="10">Belongs to the methyl-accepting chemotaxis (MCP) protein family.</text>
</comment>
<evidence type="ECO:0000259" key="14">
    <source>
        <dbReference type="PROSITE" id="PS50885"/>
    </source>
</evidence>
<keyword evidence="4" id="KW-0145">Chemotaxis</keyword>
<dbReference type="PROSITE" id="PS50885">
    <property type="entry name" value="HAMP"/>
    <property type="match status" value="1"/>
</dbReference>
<evidence type="ECO:0000313" key="16">
    <source>
        <dbReference type="Proteomes" id="UP000295510"/>
    </source>
</evidence>
<keyword evidence="7 12" id="KW-1133">Transmembrane helix</keyword>
<evidence type="ECO:0000256" key="1">
    <source>
        <dbReference type="ARBA" id="ARBA00004429"/>
    </source>
</evidence>
<evidence type="ECO:0000259" key="13">
    <source>
        <dbReference type="PROSITE" id="PS50111"/>
    </source>
</evidence>
<name>A0A4V3D5M2_9BURK</name>
<feature type="transmembrane region" description="Helical" evidence="12">
    <location>
        <begin position="12"/>
        <end position="32"/>
    </location>
</feature>
<dbReference type="AlphaFoldDB" id="A0A4V3D5M2"/>
<comment type="subcellular location">
    <subcellularLocation>
        <location evidence="1">Cell inner membrane</location>
        <topology evidence="1">Multi-pass membrane protein</topology>
    </subcellularLocation>
</comment>
<dbReference type="InterPro" id="IPR003122">
    <property type="entry name" value="Tar_rcpt_lig-bd"/>
</dbReference>
<evidence type="ECO:0000256" key="5">
    <source>
        <dbReference type="ARBA" id="ARBA00022519"/>
    </source>
</evidence>
<keyword evidence="9 11" id="KW-0807">Transducer</keyword>
<evidence type="ECO:0000256" key="11">
    <source>
        <dbReference type="PROSITE-ProRule" id="PRU00284"/>
    </source>
</evidence>
<keyword evidence="6 12" id="KW-0812">Transmembrane</keyword>
<dbReference type="InterPro" id="IPR004089">
    <property type="entry name" value="MCPsignal_dom"/>
</dbReference>
<dbReference type="SMART" id="SM00283">
    <property type="entry name" value="MA"/>
    <property type="match status" value="1"/>
</dbReference>
<proteinExistence type="inferred from homology"/>
<dbReference type="SMART" id="SM00304">
    <property type="entry name" value="HAMP"/>
    <property type="match status" value="1"/>
</dbReference>
<keyword evidence="8 12" id="KW-0472">Membrane</keyword>
<dbReference type="RefSeq" id="WP_133598797.1">
    <property type="nucleotide sequence ID" value="NZ_SNYL01000015.1"/>
</dbReference>
<dbReference type="PANTHER" id="PTHR43531:SF14">
    <property type="entry name" value="METHYL-ACCEPTING CHEMOTAXIS PROTEIN I-RELATED"/>
    <property type="match status" value="1"/>
</dbReference>
<keyword evidence="5" id="KW-0997">Cell inner membrane</keyword>
<dbReference type="PRINTS" id="PR00260">
    <property type="entry name" value="CHEMTRNSDUCR"/>
</dbReference>
<dbReference type="SUPFAM" id="SSF58104">
    <property type="entry name" value="Methyl-accepting chemotaxis protein (MCP) signaling domain"/>
    <property type="match status" value="1"/>
</dbReference>
<evidence type="ECO:0000256" key="3">
    <source>
        <dbReference type="ARBA" id="ARBA00022481"/>
    </source>
</evidence>
<feature type="transmembrane region" description="Helical" evidence="12">
    <location>
        <begin position="202"/>
        <end position="222"/>
    </location>
</feature>
<evidence type="ECO:0000256" key="4">
    <source>
        <dbReference type="ARBA" id="ARBA00022500"/>
    </source>
</evidence>
<dbReference type="Proteomes" id="UP000295510">
    <property type="component" value="Unassembled WGS sequence"/>
</dbReference>
<dbReference type="Gene3D" id="1.10.287.950">
    <property type="entry name" value="Methyl-accepting chemotaxis protein"/>
    <property type="match status" value="1"/>
</dbReference>
<evidence type="ECO:0000256" key="12">
    <source>
        <dbReference type="SAM" id="Phobius"/>
    </source>
</evidence>
<gene>
    <name evidence="15" type="ORF">DFR43_11550</name>
</gene>
<dbReference type="PROSITE" id="PS50111">
    <property type="entry name" value="CHEMOTAXIS_TRANSDUC_2"/>
    <property type="match status" value="1"/>
</dbReference>
<dbReference type="Pfam" id="PF00015">
    <property type="entry name" value="MCPsignal"/>
    <property type="match status" value="1"/>
</dbReference>
<evidence type="ECO:0000313" key="15">
    <source>
        <dbReference type="EMBL" id="TDQ40657.1"/>
    </source>
</evidence>
<keyword evidence="3" id="KW-0488">Methylation</keyword>
<dbReference type="InterPro" id="IPR051310">
    <property type="entry name" value="MCP_chemotaxis"/>
</dbReference>
<evidence type="ECO:0000256" key="7">
    <source>
        <dbReference type="ARBA" id="ARBA00022989"/>
    </source>
</evidence>
<dbReference type="GO" id="GO:0004888">
    <property type="term" value="F:transmembrane signaling receptor activity"/>
    <property type="evidence" value="ECO:0007669"/>
    <property type="project" value="InterPro"/>
</dbReference>
<feature type="domain" description="HAMP" evidence="14">
    <location>
        <begin position="224"/>
        <end position="276"/>
    </location>
</feature>
<accession>A0A4V3D5M2</accession>
<keyword evidence="2" id="KW-1003">Cell membrane</keyword>
<dbReference type="GO" id="GO:0006935">
    <property type="term" value="P:chemotaxis"/>
    <property type="evidence" value="ECO:0007669"/>
    <property type="project" value="UniProtKB-KW"/>
</dbReference>
<dbReference type="GO" id="GO:0005886">
    <property type="term" value="C:plasma membrane"/>
    <property type="evidence" value="ECO:0007669"/>
    <property type="project" value="UniProtKB-SubCell"/>
</dbReference>
<evidence type="ECO:0000256" key="8">
    <source>
        <dbReference type="ARBA" id="ARBA00023136"/>
    </source>
</evidence>
<evidence type="ECO:0000256" key="9">
    <source>
        <dbReference type="ARBA" id="ARBA00023224"/>
    </source>
</evidence>
<organism evidence="15 16">
    <name type="scientific">Tepidicella xavieri</name>
    <dbReference type="NCBI Taxonomy" id="360241"/>
    <lineage>
        <taxon>Bacteria</taxon>
        <taxon>Pseudomonadati</taxon>
        <taxon>Pseudomonadota</taxon>
        <taxon>Betaproteobacteria</taxon>
        <taxon>Burkholderiales</taxon>
        <taxon>Tepidicella</taxon>
    </lineage>
</organism>
<feature type="domain" description="Methyl-accepting transducer" evidence="13">
    <location>
        <begin position="281"/>
        <end position="510"/>
    </location>
</feature>
<sequence length="541" mass="58016">MSFNDLTIRLRITIGMGLILLLAVLSTAFTLYQNISIKYETGEVAESWIPAIENLGRMKDQLSNHYLAVGRRLSSGEQSGAEAFAQQLKTIEDTLTQATDIYAATLLTYQPGDPAAAVEERLYAEYRSKRDAYMKLAHDSLQKFQDAMGPWELQSIQEQFFNEGPALFQGAFDAMQAILAFNLEGTAKSAEKAADLVVTAEVTLLISTAILVALALWLIWFIPRSVTEPVNDAVAVAQRIAEGDLTRRIQVSRKDELGHLLRNLDQMQARLVELVRHLRLSADSVASASKEIEQGNHDLSARTENQASALEETAASMEELGVTVKQNAASASEANGLVKNAADLAQQSGAVVAEVVETMRGIHDSSRQIGDIIGVIDGIAFQTNILALNAAVEAARAGEAGRGFAVVASEVRSLAQRSAEAAKQIRALIHTSAERVEKGTDLVNRAGESMASVVEAIQRVTQIMARISEASQEQASGVAQVSEAVSQIDQTTQQNAALVEQIAAAATGLQSQAQELVRAAGSFKLASGESSAPVGIEWQAS</sequence>
<dbReference type="InterPro" id="IPR003660">
    <property type="entry name" value="HAMP_dom"/>
</dbReference>
<dbReference type="FunFam" id="1.10.287.950:FF:000001">
    <property type="entry name" value="Methyl-accepting chemotaxis sensory transducer"/>
    <property type="match status" value="1"/>
</dbReference>
<keyword evidence="16" id="KW-1185">Reference proteome</keyword>
<dbReference type="OrthoDB" id="9763018at2"/>
<dbReference type="InterPro" id="IPR004090">
    <property type="entry name" value="Chemotax_Me-accpt_rcpt"/>
</dbReference>
<dbReference type="PANTHER" id="PTHR43531">
    <property type="entry name" value="PROTEIN ICFG"/>
    <property type="match status" value="1"/>
</dbReference>